<name>A0ABW9Z756_9FLAO</name>
<dbReference type="EMBL" id="JAABLM010000004">
    <property type="protein sequence ID" value="NBL64531.1"/>
    <property type="molecule type" value="Genomic_DNA"/>
</dbReference>
<evidence type="ECO:0000313" key="3">
    <source>
        <dbReference type="EMBL" id="NBL64531.1"/>
    </source>
</evidence>
<dbReference type="RefSeq" id="WP_166536355.1">
    <property type="nucleotide sequence ID" value="NZ_JAABLM010000004.1"/>
</dbReference>
<dbReference type="InterPro" id="IPR006680">
    <property type="entry name" value="Amidohydro-rel"/>
</dbReference>
<dbReference type="Gene3D" id="3.20.20.140">
    <property type="entry name" value="Metal-dependent hydrolases"/>
    <property type="match status" value="1"/>
</dbReference>
<dbReference type="InterPro" id="IPR051781">
    <property type="entry name" value="Metallo-dep_Hydrolase"/>
</dbReference>
<evidence type="ECO:0000256" key="1">
    <source>
        <dbReference type="SAM" id="SignalP"/>
    </source>
</evidence>
<organism evidence="3 4">
    <name type="scientific">Flavobacterium ichthyis</name>
    <dbReference type="NCBI Taxonomy" id="2698827"/>
    <lineage>
        <taxon>Bacteria</taxon>
        <taxon>Pseudomonadati</taxon>
        <taxon>Bacteroidota</taxon>
        <taxon>Flavobacteriia</taxon>
        <taxon>Flavobacteriales</taxon>
        <taxon>Flavobacteriaceae</taxon>
        <taxon>Flavobacterium</taxon>
    </lineage>
</organism>
<dbReference type="Gene3D" id="2.30.40.10">
    <property type="entry name" value="Urease, subunit C, domain 1"/>
    <property type="match status" value="2"/>
</dbReference>
<keyword evidence="4" id="KW-1185">Reference proteome</keyword>
<feature type="signal peptide" evidence="1">
    <location>
        <begin position="1"/>
        <end position="21"/>
    </location>
</feature>
<feature type="domain" description="Amidohydrolase-related" evidence="2">
    <location>
        <begin position="363"/>
        <end position="460"/>
    </location>
</feature>
<dbReference type="InterPro" id="IPR011059">
    <property type="entry name" value="Metal-dep_hydrolase_composite"/>
</dbReference>
<keyword evidence="1" id="KW-0732">Signal</keyword>
<dbReference type="InterPro" id="IPR032466">
    <property type="entry name" value="Metal_Hydrolase"/>
</dbReference>
<reference evidence="4" key="1">
    <citation type="submission" date="2020-01" db="EMBL/GenBank/DDBJ databases">
        <title>Sphingomonas sp. strain CSW-10.</title>
        <authorList>
            <person name="Chen W.-M."/>
        </authorList>
    </citation>
    <scope>NUCLEOTIDE SEQUENCE [LARGE SCALE GENOMIC DNA]</scope>
    <source>
        <strain evidence="4">NST-5</strain>
    </source>
</reference>
<evidence type="ECO:0000313" key="4">
    <source>
        <dbReference type="Proteomes" id="UP000798602"/>
    </source>
</evidence>
<feature type="chain" id="PRO_5047543665" evidence="1">
    <location>
        <begin position="22"/>
        <end position="462"/>
    </location>
</feature>
<protein>
    <submittedName>
        <fullName evidence="3">Amidohydrolase family protein</fullName>
    </submittedName>
</protein>
<dbReference type="PANTHER" id="PTHR43135:SF3">
    <property type="entry name" value="ALPHA-D-RIBOSE 1-METHYLPHOSPHONATE 5-TRIPHOSPHATE DIPHOSPHATASE"/>
    <property type="match status" value="1"/>
</dbReference>
<gene>
    <name evidence="3" type="ORF">GV828_04870</name>
</gene>
<accession>A0ABW9Z756</accession>
<comment type="caution">
    <text evidence="3">The sequence shown here is derived from an EMBL/GenBank/DDBJ whole genome shotgun (WGS) entry which is preliminary data.</text>
</comment>
<dbReference type="Proteomes" id="UP000798602">
    <property type="component" value="Unassembled WGS sequence"/>
</dbReference>
<dbReference type="SUPFAM" id="SSF51338">
    <property type="entry name" value="Composite domain of metallo-dependent hydrolases"/>
    <property type="match status" value="1"/>
</dbReference>
<dbReference type="SUPFAM" id="SSF51556">
    <property type="entry name" value="Metallo-dependent hydrolases"/>
    <property type="match status" value="1"/>
</dbReference>
<proteinExistence type="predicted"/>
<sequence length="462" mass="52614">MKQFYLLLLFLSFAGFSQFHAIEKGQSENNYDLVILNAKILNTKSGKVSSKKSILISKGKIVMISSKKKHQARTIIDAKGKLVTPSFIDPHIHPTDVFGDYEKAPKILPVDSLNILRKKLSDEYLPYGTTTVMTMGQPENWVKELVVWQNNSSPNNVDFIVCGGALISKDTRTPYIGHTEVTSSEMASQKIVEYSQLGIKHIKLYHRLKEPEFSSIIKVADSLGIKTYGHIGDFNPEYLTIPQTLEKGLKNYEHLALIPNSVITTDDDWVRLDNQFKTNFGELNTESRVIEFFLEQFRFIKENKHKEMKAFIKNLRQNNATFSTTLHRLFVQFEPTFFTQVKDTSLTEKQRKRCQENFNLMMQYVKKMHDSGIEIRLGSDMPNGGKVNLSELIILSKYGFKTADIFKIASYNGAKAIGIENETGSLEIGKKAHLIIWSKNPFDNAHNFVSEKTIIKDGEIVP</sequence>
<dbReference type="Pfam" id="PF01979">
    <property type="entry name" value="Amidohydro_1"/>
    <property type="match status" value="1"/>
</dbReference>
<evidence type="ECO:0000259" key="2">
    <source>
        <dbReference type="Pfam" id="PF01979"/>
    </source>
</evidence>
<dbReference type="PANTHER" id="PTHR43135">
    <property type="entry name" value="ALPHA-D-RIBOSE 1-METHYLPHOSPHONATE 5-TRIPHOSPHATE DIPHOSPHATASE"/>
    <property type="match status" value="1"/>
</dbReference>